<name>A0A2A9PHB1_OPHUN</name>
<reference evidence="1 2" key="1">
    <citation type="journal article" date="2015" name="BMC Genomics">
        <title>Gene expression during zombie ant biting behavior reflects the complexity underlying fungal parasitic behavioral manipulation.</title>
        <authorList>
            <person name="de Bekker C."/>
            <person name="Ohm R.A."/>
            <person name="Loreto R.G."/>
            <person name="Sebastian A."/>
            <person name="Albert I."/>
            <person name="Merrow M."/>
            <person name="Brachmann A."/>
            <person name="Hughes D.P."/>
        </authorList>
    </citation>
    <scope>NUCLEOTIDE SEQUENCE [LARGE SCALE GENOMIC DNA]</scope>
    <source>
        <strain evidence="1 2">SC16a</strain>
    </source>
</reference>
<organism evidence="1 2">
    <name type="scientific">Ophiocordyceps unilateralis</name>
    <name type="common">Zombie-ant fungus</name>
    <name type="synonym">Torrubia unilateralis</name>
    <dbReference type="NCBI Taxonomy" id="268505"/>
    <lineage>
        <taxon>Eukaryota</taxon>
        <taxon>Fungi</taxon>
        <taxon>Dikarya</taxon>
        <taxon>Ascomycota</taxon>
        <taxon>Pezizomycotina</taxon>
        <taxon>Sordariomycetes</taxon>
        <taxon>Hypocreomycetidae</taxon>
        <taxon>Hypocreales</taxon>
        <taxon>Ophiocordycipitaceae</taxon>
        <taxon>Ophiocordyceps</taxon>
    </lineage>
</organism>
<dbReference type="Proteomes" id="UP000037136">
    <property type="component" value="Unassembled WGS sequence"/>
</dbReference>
<evidence type="ECO:0000313" key="1">
    <source>
        <dbReference type="EMBL" id="PFH60216.1"/>
    </source>
</evidence>
<sequence length="142" mass="16152">MMLFRIDIAVGKARLSIHFLLTGRIKDDVLPKHGLIHLKSLYLVALVIFDLTAVRRRPIRKQLDLYSRILEANNMQPIGEDDARRRLVAILVRILHGGGDVDPRFERHGSGRHRARAGEGKDRLGPLFVRNRHGFAVPRAGR</sequence>
<proteinExistence type="predicted"/>
<gene>
    <name evidence="1" type="ORF">XA68_11312</name>
</gene>
<protein>
    <submittedName>
        <fullName evidence="1">Uncharacterized protein</fullName>
    </submittedName>
</protein>
<keyword evidence="2" id="KW-1185">Reference proteome</keyword>
<comment type="caution">
    <text evidence="1">The sequence shown here is derived from an EMBL/GenBank/DDBJ whole genome shotgun (WGS) entry which is preliminary data.</text>
</comment>
<dbReference type="EMBL" id="LAZP02000143">
    <property type="protein sequence ID" value="PFH60216.1"/>
    <property type="molecule type" value="Genomic_DNA"/>
</dbReference>
<accession>A0A2A9PHB1</accession>
<dbReference type="AlphaFoldDB" id="A0A2A9PHB1"/>
<reference evidence="1 2" key="2">
    <citation type="journal article" date="2017" name="Sci. Rep.">
        <title>Ant-infecting Ophiocordyceps genomes reveal a high diversity of potential behavioral manipulation genes and a possible major role for enterotoxins.</title>
        <authorList>
            <person name="de Bekker C."/>
            <person name="Ohm R.A."/>
            <person name="Evans H.C."/>
            <person name="Brachmann A."/>
            <person name="Hughes D.P."/>
        </authorList>
    </citation>
    <scope>NUCLEOTIDE SEQUENCE [LARGE SCALE GENOMIC DNA]</scope>
    <source>
        <strain evidence="1 2">SC16a</strain>
    </source>
</reference>
<evidence type="ECO:0000313" key="2">
    <source>
        <dbReference type="Proteomes" id="UP000037136"/>
    </source>
</evidence>